<sequence>MEKSGLLVLDLLNHLSQNEPLM</sequence>
<proteinExistence type="predicted"/>
<dbReference type="AlphaFoldDB" id="A0A0A9E1A5"/>
<accession>A0A0A9E1A5</accession>
<reference evidence="1" key="2">
    <citation type="journal article" date="2015" name="Data Brief">
        <title>Shoot transcriptome of the giant reed, Arundo donax.</title>
        <authorList>
            <person name="Barrero R.A."/>
            <person name="Guerrero F.D."/>
            <person name="Moolhuijzen P."/>
            <person name="Goolsby J.A."/>
            <person name="Tidwell J."/>
            <person name="Bellgard S.E."/>
            <person name="Bellgard M.I."/>
        </authorList>
    </citation>
    <scope>NUCLEOTIDE SEQUENCE</scope>
    <source>
        <tissue evidence="1">Shoot tissue taken approximately 20 cm above the soil surface</tissue>
    </source>
</reference>
<name>A0A0A9E1A5_ARUDO</name>
<dbReference type="EMBL" id="GBRH01204079">
    <property type="protein sequence ID" value="JAD93816.1"/>
    <property type="molecule type" value="Transcribed_RNA"/>
</dbReference>
<protein>
    <submittedName>
        <fullName evidence="1">Uncharacterized protein</fullName>
    </submittedName>
</protein>
<organism evidence="1">
    <name type="scientific">Arundo donax</name>
    <name type="common">Giant reed</name>
    <name type="synonym">Donax arundinaceus</name>
    <dbReference type="NCBI Taxonomy" id="35708"/>
    <lineage>
        <taxon>Eukaryota</taxon>
        <taxon>Viridiplantae</taxon>
        <taxon>Streptophyta</taxon>
        <taxon>Embryophyta</taxon>
        <taxon>Tracheophyta</taxon>
        <taxon>Spermatophyta</taxon>
        <taxon>Magnoliopsida</taxon>
        <taxon>Liliopsida</taxon>
        <taxon>Poales</taxon>
        <taxon>Poaceae</taxon>
        <taxon>PACMAD clade</taxon>
        <taxon>Arundinoideae</taxon>
        <taxon>Arundineae</taxon>
        <taxon>Arundo</taxon>
    </lineage>
</organism>
<evidence type="ECO:0000313" key="1">
    <source>
        <dbReference type="EMBL" id="JAD93816.1"/>
    </source>
</evidence>
<reference evidence="1" key="1">
    <citation type="submission" date="2014-09" db="EMBL/GenBank/DDBJ databases">
        <authorList>
            <person name="Magalhaes I.L.F."/>
            <person name="Oliveira U."/>
            <person name="Santos F.R."/>
            <person name="Vidigal T.H.D.A."/>
            <person name="Brescovit A.D."/>
            <person name="Santos A.J."/>
        </authorList>
    </citation>
    <scope>NUCLEOTIDE SEQUENCE</scope>
    <source>
        <tissue evidence="1">Shoot tissue taken approximately 20 cm above the soil surface</tissue>
    </source>
</reference>